<keyword evidence="8 9" id="KW-1208">Phospholipid metabolism</keyword>
<evidence type="ECO:0000313" key="11">
    <source>
        <dbReference type="EMBL" id="NEX59538.1"/>
    </source>
</evidence>
<dbReference type="CDD" id="cd09159">
    <property type="entry name" value="PLDc_ybhO_like_2"/>
    <property type="match status" value="1"/>
</dbReference>
<evidence type="ECO:0000256" key="4">
    <source>
        <dbReference type="ARBA" id="ARBA00022737"/>
    </source>
</evidence>
<evidence type="ECO:0000256" key="2">
    <source>
        <dbReference type="ARBA" id="ARBA00022516"/>
    </source>
</evidence>
<feature type="active site" evidence="9">
    <location>
        <position position="292"/>
    </location>
</feature>
<dbReference type="SMART" id="SM00155">
    <property type="entry name" value="PLDc"/>
    <property type="match status" value="2"/>
</dbReference>
<evidence type="ECO:0000256" key="9">
    <source>
        <dbReference type="HAMAP-Rule" id="MF_01917"/>
    </source>
</evidence>
<organism evidence="11 12">
    <name type="scientific">Noviherbaspirillum galbum</name>
    <dbReference type="NCBI Taxonomy" id="2709383"/>
    <lineage>
        <taxon>Bacteria</taxon>
        <taxon>Pseudomonadati</taxon>
        <taxon>Pseudomonadota</taxon>
        <taxon>Betaproteobacteria</taxon>
        <taxon>Burkholderiales</taxon>
        <taxon>Oxalobacteraceae</taxon>
        <taxon>Noviherbaspirillum</taxon>
    </lineage>
</organism>
<dbReference type="InterPro" id="IPR030872">
    <property type="entry name" value="Cardiolipin_synth_ClsB"/>
</dbReference>
<evidence type="ECO:0000256" key="5">
    <source>
        <dbReference type="ARBA" id="ARBA00023098"/>
    </source>
</evidence>
<feature type="domain" description="PLD phosphodiesterase" evidence="10">
    <location>
        <begin position="107"/>
        <end position="134"/>
    </location>
</feature>
<dbReference type="SUPFAM" id="SSF56024">
    <property type="entry name" value="Phospholipase D/nuclease"/>
    <property type="match status" value="2"/>
</dbReference>
<accession>A0A6B3SFV4</accession>
<dbReference type="GO" id="GO:0032049">
    <property type="term" value="P:cardiolipin biosynthetic process"/>
    <property type="evidence" value="ECO:0007669"/>
    <property type="project" value="InterPro"/>
</dbReference>
<keyword evidence="1 9" id="KW-1003">Cell membrane</keyword>
<feature type="active site" evidence="9">
    <location>
        <position position="112"/>
    </location>
</feature>
<evidence type="ECO:0000313" key="12">
    <source>
        <dbReference type="Proteomes" id="UP000482155"/>
    </source>
</evidence>
<evidence type="ECO:0000256" key="7">
    <source>
        <dbReference type="ARBA" id="ARBA00023209"/>
    </source>
</evidence>
<keyword evidence="3 9" id="KW-0808">Transferase</keyword>
<evidence type="ECO:0000256" key="3">
    <source>
        <dbReference type="ARBA" id="ARBA00022679"/>
    </source>
</evidence>
<keyword evidence="7 9" id="KW-0594">Phospholipid biosynthesis</keyword>
<feature type="domain" description="PLD phosphodiesterase" evidence="10">
    <location>
        <begin position="287"/>
        <end position="314"/>
    </location>
</feature>
<sequence length="405" mass="45569">MTPSWIGGNKFTLLENGEEYYPRLFAAIDAARQEVLIETFILYDDKVGRALRASLLAAASRGVRIEVTIDGFGSHELPDGFIASLTGAGVRVHVFDPAPRLFKSVNYFRRLHRKLAVVDGRIAFVGGINYSADHLADYGPEAKQDFAVAAEGPITAHIHGFMRAAIQQRESAWHRLLRRMKPRGLPSRPEAGDGEAIFVWRDNGNCKTDIERYYRLAIRLAKKRVVIANAYFFPGYAFLRELRRAARRGVQVTLILQGNPDMPIVQTAASMLYHYLLHGGVTIHEYCKRPLHGKVALIDDEWAFIGSSNLDPFSLALNLEANLVIRDRQFNQDLYQRLEHMTESCKAVSASDLKESRTWRKVRSFFLFHFLKHYPSWAGALPAHAPKLRSLPAAVDAASQVDEPA</sequence>
<comment type="caution">
    <text evidence="11">The sequence shown here is derived from an EMBL/GenBank/DDBJ whole genome shotgun (WGS) entry which is preliminary data.</text>
</comment>
<keyword evidence="6 9" id="KW-0472">Membrane</keyword>
<comment type="catalytic activity">
    <reaction evidence="9">
        <text>2 a 1,2-diacyl-sn-glycero-3-phospho-(1'-sn-glycerol) = a cardiolipin + glycerol</text>
        <dbReference type="Rhea" id="RHEA:31451"/>
        <dbReference type="ChEBI" id="CHEBI:17754"/>
        <dbReference type="ChEBI" id="CHEBI:62237"/>
        <dbReference type="ChEBI" id="CHEBI:64716"/>
    </reaction>
</comment>
<gene>
    <name evidence="9 11" type="primary">clsB</name>
    <name evidence="11" type="ORF">G3574_00460</name>
</gene>
<keyword evidence="4" id="KW-0677">Repeat</keyword>
<dbReference type="PANTHER" id="PTHR21248:SF23">
    <property type="entry name" value="CARDIOLIPIN SYNTHASE B"/>
    <property type="match status" value="1"/>
</dbReference>
<feature type="active site" evidence="9">
    <location>
        <position position="294"/>
    </location>
</feature>
<feature type="active site" evidence="9">
    <location>
        <position position="119"/>
    </location>
</feature>
<dbReference type="PIRSF" id="PIRSF000850">
    <property type="entry name" value="Phospholipase_D_PSS"/>
    <property type="match status" value="1"/>
</dbReference>
<dbReference type="Pfam" id="PF13091">
    <property type="entry name" value="PLDc_2"/>
    <property type="match status" value="2"/>
</dbReference>
<feature type="active site" evidence="9">
    <location>
        <position position="114"/>
    </location>
</feature>
<evidence type="ECO:0000259" key="10">
    <source>
        <dbReference type="PROSITE" id="PS50035"/>
    </source>
</evidence>
<dbReference type="Gene3D" id="3.30.870.10">
    <property type="entry name" value="Endonuclease Chain A"/>
    <property type="match status" value="2"/>
</dbReference>
<evidence type="ECO:0000256" key="1">
    <source>
        <dbReference type="ARBA" id="ARBA00022475"/>
    </source>
</evidence>
<dbReference type="InterPro" id="IPR025202">
    <property type="entry name" value="PLD-like_dom"/>
</dbReference>
<dbReference type="CDD" id="cd09110">
    <property type="entry name" value="PLDc_CLS_1"/>
    <property type="match status" value="1"/>
</dbReference>
<comment type="function">
    <text evidence="9">Catalyzes the phosphatidyl group transfer from one phosphatidylglycerol molecule to another to form cardiolipin (CL) (diphosphatidylglycerol) and glycerol.</text>
</comment>
<protein>
    <recommendedName>
        <fullName evidence="9">Cardiolipin synthase B</fullName>
        <shortName evidence="9">CL synthase</shortName>
        <ecNumber evidence="9">2.7.8.-</ecNumber>
    </recommendedName>
</protein>
<dbReference type="RefSeq" id="WP_163959782.1">
    <property type="nucleotide sequence ID" value="NZ_JAAIVB010000003.1"/>
</dbReference>
<dbReference type="GO" id="GO:0008808">
    <property type="term" value="F:cardiolipin synthase activity"/>
    <property type="evidence" value="ECO:0007669"/>
    <property type="project" value="InterPro"/>
</dbReference>
<dbReference type="EC" id="2.7.8.-" evidence="9"/>
<name>A0A6B3SFV4_9BURK</name>
<reference evidence="11 12" key="1">
    <citation type="submission" date="2020-02" db="EMBL/GenBank/DDBJ databases">
        <authorList>
            <person name="Kim M.K."/>
        </authorList>
    </citation>
    <scope>NUCLEOTIDE SEQUENCE [LARGE SCALE GENOMIC DNA]</scope>
    <source>
        <strain evidence="11 12">17J57-3</strain>
    </source>
</reference>
<dbReference type="PROSITE" id="PS50035">
    <property type="entry name" value="PLD"/>
    <property type="match status" value="2"/>
</dbReference>
<comment type="subcellular location">
    <subcellularLocation>
        <location evidence="9">Cell membrane</location>
        <topology evidence="9">Peripheral membrane protein</topology>
    </subcellularLocation>
</comment>
<keyword evidence="2 9" id="KW-0444">Lipid biosynthesis</keyword>
<dbReference type="NCBIfam" id="NF008427">
    <property type="entry name" value="PRK11263.1"/>
    <property type="match status" value="1"/>
</dbReference>
<dbReference type="Proteomes" id="UP000482155">
    <property type="component" value="Unassembled WGS sequence"/>
</dbReference>
<proteinExistence type="inferred from homology"/>
<dbReference type="AlphaFoldDB" id="A0A6B3SFV4"/>
<evidence type="ECO:0000256" key="8">
    <source>
        <dbReference type="ARBA" id="ARBA00023264"/>
    </source>
</evidence>
<dbReference type="GO" id="GO:0005886">
    <property type="term" value="C:plasma membrane"/>
    <property type="evidence" value="ECO:0007669"/>
    <property type="project" value="UniProtKB-SubCell"/>
</dbReference>
<dbReference type="HAMAP" id="MF_01917">
    <property type="entry name" value="Cardiolipin_synth_ClsB"/>
    <property type="match status" value="1"/>
</dbReference>
<evidence type="ECO:0000256" key="6">
    <source>
        <dbReference type="ARBA" id="ARBA00023136"/>
    </source>
</evidence>
<dbReference type="EMBL" id="JAAIVB010000003">
    <property type="protein sequence ID" value="NEX59538.1"/>
    <property type="molecule type" value="Genomic_DNA"/>
</dbReference>
<comment type="similarity">
    <text evidence="9">Belongs to the phospholipase D family. Cardiolipin synthase subfamily. ClsB sub-subfamily.</text>
</comment>
<dbReference type="PANTHER" id="PTHR21248">
    <property type="entry name" value="CARDIOLIPIN SYNTHASE"/>
    <property type="match status" value="1"/>
</dbReference>
<dbReference type="InterPro" id="IPR001736">
    <property type="entry name" value="PLipase_D/transphosphatidylase"/>
</dbReference>
<keyword evidence="5 9" id="KW-0443">Lipid metabolism</keyword>
<feature type="active site" evidence="9">
    <location>
        <position position="299"/>
    </location>
</feature>
<keyword evidence="12" id="KW-1185">Reference proteome</keyword>